<dbReference type="NCBIfam" id="NF033795">
    <property type="entry name" value="chaper_CopZ_Bs"/>
    <property type="match status" value="1"/>
</dbReference>
<accession>A0A2V3WBA4</accession>
<dbReference type="Proteomes" id="UP000247978">
    <property type="component" value="Unassembled WGS sequence"/>
</dbReference>
<evidence type="ECO:0000256" key="2">
    <source>
        <dbReference type="ARBA" id="ARBA00015313"/>
    </source>
</evidence>
<reference evidence="8 9" key="1">
    <citation type="submission" date="2018-05" db="EMBL/GenBank/DDBJ databases">
        <title>Genomic Encyclopedia of Type Strains, Phase IV (KMG-IV): sequencing the most valuable type-strain genomes for metagenomic binning, comparative biology and taxonomic classification.</title>
        <authorList>
            <person name="Goeker M."/>
        </authorList>
    </citation>
    <scope>NUCLEOTIDE SEQUENCE [LARGE SCALE GENOMIC DNA]</scope>
    <source>
        <strain evidence="8 9">DSM 28556</strain>
    </source>
</reference>
<dbReference type="Gene3D" id="3.30.70.100">
    <property type="match status" value="1"/>
</dbReference>
<organism evidence="8 9">
    <name type="scientific">Pseudogracilibacillus auburnensis</name>
    <dbReference type="NCBI Taxonomy" id="1494959"/>
    <lineage>
        <taxon>Bacteria</taxon>
        <taxon>Bacillati</taxon>
        <taxon>Bacillota</taxon>
        <taxon>Bacilli</taxon>
        <taxon>Bacillales</taxon>
        <taxon>Bacillaceae</taxon>
        <taxon>Pseudogracilibacillus</taxon>
    </lineage>
</organism>
<dbReference type="SUPFAM" id="SSF55008">
    <property type="entry name" value="HMA, heavy metal-associated domain"/>
    <property type="match status" value="1"/>
</dbReference>
<dbReference type="InterPro" id="IPR049740">
    <property type="entry name" value="CopZ"/>
</dbReference>
<keyword evidence="6" id="KW-0143">Chaperone</keyword>
<evidence type="ECO:0000256" key="4">
    <source>
        <dbReference type="ARBA" id="ARBA00022723"/>
    </source>
</evidence>
<keyword evidence="3" id="KW-0963">Cytoplasm</keyword>
<keyword evidence="4" id="KW-0479">Metal-binding</keyword>
<evidence type="ECO:0000313" key="9">
    <source>
        <dbReference type="Proteomes" id="UP000247978"/>
    </source>
</evidence>
<dbReference type="CDD" id="cd00371">
    <property type="entry name" value="HMA"/>
    <property type="match status" value="1"/>
</dbReference>
<dbReference type="PANTHER" id="PTHR46594">
    <property type="entry name" value="P-TYPE CATION-TRANSPORTING ATPASE"/>
    <property type="match status" value="1"/>
</dbReference>
<evidence type="ECO:0000256" key="3">
    <source>
        <dbReference type="ARBA" id="ARBA00022490"/>
    </source>
</evidence>
<dbReference type="InterPro" id="IPR006122">
    <property type="entry name" value="HMA_Cu_ion-bd"/>
</dbReference>
<evidence type="ECO:0000256" key="5">
    <source>
        <dbReference type="ARBA" id="ARBA00023008"/>
    </source>
</evidence>
<gene>
    <name evidence="8" type="ORF">DFR56_101400</name>
</gene>
<dbReference type="PRINTS" id="PR00942">
    <property type="entry name" value="CUATPASEI"/>
</dbReference>
<dbReference type="GO" id="GO:0005737">
    <property type="term" value="C:cytoplasm"/>
    <property type="evidence" value="ECO:0007669"/>
    <property type="project" value="UniProtKB-SubCell"/>
</dbReference>
<dbReference type="InterPro" id="IPR017969">
    <property type="entry name" value="Heavy-metal-associated_CS"/>
</dbReference>
<keyword evidence="5" id="KW-0186">Copper</keyword>
<dbReference type="PROSITE" id="PS01047">
    <property type="entry name" value="HMA_1"/>
    <property type="match status" value="1"/>
</dbReference>
<evidence type="ECO:0000256" key="6">
    <source>
        <dbReference type="ARBA" id="ARBA00023186"/>
    </source>
</evidence>
<dbReference type="RefSeq" id="WP_110393744.1">
    <property type="nucleotide sequence ID" value="NZ_JBHUHB010000001.1"/>
</dbReference>
<feature type="domain" description="HMA" evidence="7">
    <location>
        <begin position="2"/>
        <end position="68"/>
    </location>
</feature>
<protein>
    <recommendedName>
        <fullName evidence="2">Copper chaperone CopZ</fullName>
    </recommendedName>
</protein>
<name>A0A2V3WBA4_9BACI</name>
<dbReference type="NCBIfam" id="TIGR00003">
    <property type="entry name" value="copper ion binding protein"/>
    <property type="match status" value="1"/>
</dbReference>
<dbReference type="GO" id="GO:0005507">
    <property type="term" value="F:copper ion binding"/>
    <property type="evidence" value="ECO:0007669"/>
    <property type="project" value="InterPro"/>
</dbReference>
<dbReference type="OrthoDB" id="9813965at2"/>
<dbReference type="PROSITE" id="PS50846">
    <property type="entry name" value="HMA_2"/>
    <property type="match status" value="1"/>
</dbReference>
<keyword evidence="9" id="KW-1185">Reference proteome</keyword>
<dbReference type="AlphaFoldDB" id="A0A2V3WBA4"/>
<dbReference type="EMBL" id="QJJQ01000001">
    <property type="protein sequence ID" value="PXW90488.1"/>
    <property type="molecule type" value="Genomic_DNA"/>
</dbReference>
<dbReference type="Pfam" id="PF00403">
    <property type="entry name" value="HMA"/>
    <property type="match status" value="1"/>
</dbReference>
<dbReference type="InterPro" id="IPR036163">
    <property type="entry name" value="HMA_dom_sf"/>
</dbReference>
<evidence type="ECO:0000313" key="8">
    <source>
        <dbReference type="EMBL" id="PXW90488.1"/>
    </source>
</evidence>
<dbReference type="FunFam" id="3.30.70.100:FF:000001">
    <property type="entry name" value="ATPase copper transporting beta"/>
    <property type="match status" value="1"/>
</dbReference>
<evidence type="ECO:0000256" key="1">
    <source>
        <dbReference type="ARBA" id="ARBA00004496"/>
    </source>
</evidence>
<comment type="caution">
    <text evidence="8">The sequence shown here is derived from an EMBL/GenBank/DDBJ whole genome shotgun (WGS) entry which is preliminary data.</text>
</comment>
<comment type="subcellular location">
    <subcellularLocation>
        <location evidence="1">Cytoplasm</location>
    </subcellularLocation>
</comment>
<sequence length="69" mass="7374">MEQIILQVQGMSCGSCVNSIEGSVGNLNGIKSVKVNLNDGTVDVEYDPNTVSLEEIKNEIEDQGYNVAA</sequence>
<proteinExistence type="predicted"/>
<dbReference type="InterPro" id="IPR006121">
    <property type="entry name" value="HMA_dom"/>
</dbReference>
<dbReference type="PANTHER" id="PTHR46594:SF4">
    <property type="entry name" value="P-TYPE CATION-TRANSPORTING ATPASE"/>
    <property type="match status" value="1"/>
</dbReference>
<evidence type="ECO:0000259" key="7">
    <source>
        <dbReference type="PROSITE" id="PS50846"/>
    </source>
</evidence>